<dbReference type="GeneID" id="54366073"/>
<sequence length="393" mass="41311">MLAILFVALSALTLSHAIPQGIDFDLVLAAPKPTTVSQDIGAVSQIVSINIAALVAQATAVSSVTVSLNGAATGKVSSPKRDVGARAACAPQPAGAADAPAYSPDTASAFRAQGSFKSIATSAPVPSGYSKVLDGLSGSTTIAYGYLGFSTLSCYDPVECANRCNKVSGCAAINIFYERDPSLEPGNGCTNPKSVTRVKCAYYGVPIDATSATNKGQFRAGFEVAIAGSNGYISHTIATPNGYTKPTYLGNAAIDALADSAGCYTYLGAKVFTQGAFNISLCAEYCSSQSRYNLGNPPKDGSPVQTCQFFNTYVLYVNKTSNTRGQYCAIYSESWPASYATNKGQYRGSDHYLIMNSYSSSNATQPWPKPKSTVRRRAGEQEHRFKHPPTGLL</sequence>
<dbReference type="PANTHER" id="PTHR36578">
    <property type="entry name" value="CHROMOSOME 15, WHOLE GENOME SHOTGUN SEQUENCE"/>
    <property type="match status" value="1"/>
</dbReference>
<feature type="region of interest" description="Disordered" evidence="1">
    <location>
        <begin position="361"/>
        <end position="393"/>
    </location>
</feature>
<dbReference type="AlphaFoldDB" id="A0A6J3M4Z8"/>
<protein>
    <submittedName>
        <fullName evidence="4">Uncharacterized protein</fullName>
    </submittedName>
</protein>
<dbReference type="PANTHER" id="PTHR36578:SF1">
    <property type="entry name" value="APPLE DOMAIN-CONTAINING PROTEIN"/>
    <property type="match status" value="1"/>
</dbReference>
<keyword evidence="2" id="KW-0732">Signal</keyword>
<evidence type="ECO:0000256" key="2">
    <source>
        <dbReference type="SAM" id="SignalP"/>
    </source>
</evidence>
<evidence type="ECO:0000256" key="1">
    <source>
        <dbReference type="SAM" id="MobiDB-lite"/>
    </source>
</evidence>
<proteinExistence type="predicted"/>
<feature type="chain" id="PRO_5026762325" evidence="2">
    <location>
        <begin position="18"/>
        <end position="393"/>
    </location>
</feature>
<accession>A0A6J3M4Z8</accession>
<organism evidence="4">
    <name type="scientific">Dissoconium aciculare CBS 342.82</name>
    <dbReference type="NCBI Taxonomy" id="1314786"/>
    <lineage>
        <taxon>Eukaryota</taxon>
        <taxon>Fungi</taxon>
        <taxon>Dikarya</taxon>
        <taxon>Ascomycota</taxon>
        <taxon>Pezizomycotina</taxon>
        <taxon>Dothideomycetes</taxon>
        <taxon>Dothideomycetidae</taxon>
        <taxon>Mycosphaerellales</taxon>
        <taxon>Dissoconiaceae</taxon>
        <taxon>Dissoconium</taxon>
    </lineage>
</organism>
<name>A0A6J3M4Z8_9PEZI</name>
<gene>
    <name evidence="4" type="ORF">K489DRAFT_424865</name>
</gene>
<reference evidence="4" key="2">
    <citation type="submission" date="2020-04" db="EMBL/GenBank/DDBJ databases">
        <authorList>
            <consortium name="NCBI Genome Project"/>
        </authorList>
    </citation>
    <scope>NUCLEOTIDE SEQUENCE</scope>
    <source>
        <strain evidence="4">CBS 342.82</strain>
    </source>
</reference>
<dbReference type="Proteomes" id="UP000504637">
    <property type="component" value="Unplaced"/>
</dbReference>
<evidence type="ECO:0000313" key="3">
    <source>
        <dbReference type="Proteomes" id="UP000504637"/>
    </source>
</evidence>
<reference evidence="4" key="1">
    <citation type="submission" date="2020-01" db="EMBL/GenBank/DDBJ databases">
        <authorList>
            <consortium name="DOE Joint Genome Institute"/>
            <person name="Haridas S."/>
            <person name="Albert R."/>
            <person name="Binder M."/>
            <person name="Bloem J."/>
            <person name="Labutti K."/>
            <person name="Salamov A."/>
            <person name="Andreopoulos B."/>
            <person name="Baker S.E."/>
            <person name="Barry K."/>
            <person name="Bills G."/>
            <person name="Bluhm B.H."/>
            <person name="Cannon C."/>
            <person name="Castanera R."/>
            <person name="Culley D.E."/>
            <person name="Daum C."/>
            <person name="Ezra D."/>
            <person name="Gonzalez J.B."/>
            <person name="Henrissat B."/>
            <person name="Kuo A."/>
            <person name="Liang C."/>
            <person name="Lipzen A."/>
            <person name="Lutzoni F."/>
            <person name="Magnuson J."/>
            <person name="Mondo S."/>
            <person name="Nolan M."/>
            <person name="Ohm R."/>
            <person name="Pangilinan J."/>
            <person name="Park H.-J."/>
            <person name="Ramirez L."/>
            <person name="Alfaro M."/>
            <person name="Sun H."/>
            <person name="Tritt A."/>
            <person name="Yoshinaga Y."/>
            <person name="Zwiers L.-H."/>
            <person name="Turgeon B.G."/>
            <person name="Goodwin S.B."/>
            <person name="Spatafora J.W."/>
            <person name="Crous P.W."/>
            <person name="Grigoriev I.V."/>
        </authorList>
    </citation>
    <scope>NUCLEOTIDE SEQUENCE</scope>
    <source>
        <strain evidence="4">CBS 342.82</strain>
    </source>
</reference>
<evidence type="ECO:0000313" key="4">
    <source>
        <dbReference type="RefSeq" id="XP_033460009.1"/>
    </source>
</evidence>
<dbReference type="OrthoDB" id="271448at2759"/>
<dbReference type="RefSeq" id="XP_033460009.1">
    <property type="nucleotide sequence ID" value="XM_033608273.1"/>
</dbReference>
<feature type="signal peptide" evidence="2">
    <location>
        <begin position="1"/>
        <end position="17"/>
    </location>
</feature>
<reference evidence="4" key="3">
    <citation type="submission" date="2025-08" db="UniProtKB">
        <authorList>
            <consortium name="RefSeq"/>
        </authorList>
    </citation>
    <scope>IDENTIFICATION</scope>
    <source>
        <strain evidence="4">CBS 342.82</strain>
    </source>
</reference>
<keyword evidence="3" id="KW-1185">Reference proteome</keyword>